<dbReference type="InterPro" id="IPR051477">
    <property type="entry name" value="Expansin_CellWall"/>
</dbReference>
<evidence type="ECO:0000313" key="3">
    <source>
        <dbReference type="EMBL" id="KAJ1917633.1"/>
    </source>
</evidence>
<feature type="compositionally biased region" description="Acidic residues" evidence="2">
    <location>
        <begin position="17"/>
        <end position="27"/>
    </location>
</feature>
<accession>A0A9W8A2A0</accession>
<comment type="caution">
    <text evidence="3">The sequence shown here is derived from an EMBL/GenBank/DDBJ whole genome shotgun (WGS) entry which is preliminary data.</text>
</comment>
<sequence length="189" mass="19289">MVMVAHGKGSGGKDESSDMEVSDDSGEPGDNGDSGKNGGADDSEDSGESDDSEDGGDSEDNGNSDGSGDGGNGSSSDGGSGSGKTFKGQGTFFTPDNDACTGKTSSEDDFIAAMHNEEGNDVKPPWCGRKACITYDGKDEGGRPGNVTVTLTDICPECKEGSLDLTPAAFKKLTGDLDIGRVEISWQYC</sequence>
<dbReference type="SUPFAM" id="SSF50685">
    <property type="entry name" value="Barwin-like endoglucanases"/>
    <property type="match status" value="1"/>
</dbReference>
<feature type="compositionally biased region" description="Acidic residues" evidence="2">
    <location>
        <begin position="41"/>
        <end position="62"/>
    </location>
</feature>
<keyword evidence="1" id="KW-0732">Signal</keyword>
<proteinExistence type="predicted"/>
<gene>
    <name evidence="3" type="ORF">H4219_003095</name>
</gene>
<evidence type="ECO:0008006" key="5">
    <source>
        <dbReference type="Google" id="ProtNLM"/>
    </source>
</evidence>
<reference evidence="3" key="1">
    <citation type="submission" date="2022-07" db="EMBL/GenBank/DDBJ databases">
        <title>Phylogenomic reconstructions and comparative analyses of Kickxellomycotina fungi.</title>
        <authorList>
            <person name="Reynolds N.K."/>
            <person name="Stajich J.E."/>
            <person name="Barry K."/>
            <person name="Grigoriev I.V."/>
            <person name="Crous P."/>
            <person name="Smith M.E."/>
        </authorList>
    </citation>
    <scope>NUCLEOTIDE SEQUENCE</scope>
    <source>
        <strain evidence="3">NBRC 100468</strain>
    </source>
</reference>
<evidence type="ECO:0000313" key="4">
    <source>
        <dbReference type="Proteomes" id="UP001150538"/>
    </source>
</evidence>
<dbReference type="PANTHER" id="PTHR31836:SF28">
    <property type="entry name" value="SRCR DOMAIN-CONTAINING PROTEIN-RELATED"/>
    <property type="match status" value="1"/>
</dbReference>
<dbReference type="PANTHER" id="PTHR31836">
    <property type="match status" value="1"/>
</dbReference>
<evidence type="ECO:0000256" key="1">
    <source>
        <dbReference type="ARBA" id="ARBA00022729"/>
    </source>
</evidence>
<protein>
    <recommendedName>
        <fullName evidence="5">RlpA-like double-psi beta-barrel-protein domain-containing protein-containing protein</fullName>
    </recommendedName>
</protein>
<dbReference type="AlphaFoldDB" id="A0A9W8A2A0"/>
<name>A0A9W8A2A0_9FUNG</name>
<dbReference type="OrthoDB" id="406505at2759"/>
<dbReference type="EMBL" id="JANBPU010000066">
    <property type="protein sequence ID" value="KAJ1917633.1"/>
    <property type="molecule type" value="Genomic_DNA"/>
</dbReference>
<dbReference type="CDD" id="cd22191">
    <property type="entry name" value="DPBB_RlpA_EXP_N-like"/>
    <property type="match status" value="1"/>
</dbReference>
<feature type="compositionally biased region" description="Gly residues" evidence="2">
    <location>
        <begin position="65"/>
        <end position="82"/>
    </location>
</feature>
<evidence type="ECO:0000256" key="2">
    <source>
        <dbReference type="SAM" id="MobiDB-lite"/>
    </source>
</evidence>
<keyword evidence="4" id="KW-1185">Reference proteome</keyword>
<dbReference type="Gene3D" id="2.40.40.10">
    <property type="entry name" value="RlpA-like domain"/>
    <property type="match status" value="1"/>
</dbReference>
<dbReference type="InterPro" id="IPR036908">
    <property type="entry name" value="RlpA-like_sf"/>
</dbReference>
<feature type="region of interest" description="Disordered" evidence="2">
    <location>
        <begin position="1"/>
        <end position="104"/>
    </location>
</feature>
<organism evidence="3 4">
    <name type="scientific">Mycoemilia scoparia</name>
    <dbReference type="NCBI Taxonomy" id="417184"/>
    <lineage>
        <taxon>Eukaryota</taxon>
        <taxon>Fungi</taxon>
        <taxon>Fungi incertae sedis</taxon>
        <taxon>Zoopagomycota</taxon>
        <taxon>Kickxellomycotina</taxon>
        <taxon>Kickxellomycetes</taxon>
        <taxon>Kickxellales</taxon>
        <taxon>Kickxellaceae</taxon>
        <taxon>Mycoemilia</taxon>
    </lineage>
</organism>
<dbReference type="Proteomes" id="UP001150538">
    <property type="component" value="Unassembled WGS sequence"/>
</dbReference>